<evidence type="ECO:0000313" key="1">
    <source>
        <dbReference type="EMBL" id="RFM24957.1"/>
    </source>
</evidence>
<dbReference type="Proteomes" id="UP000266389">
    <property type="component" value="Unassembled WGS sequence"/>
</dbReference>
<reference evidence="1 2" key="1">
    <citation type="journal article" date="2011" name="ISME J.">
        <title>Community ecology of hot spring cyanobacterial mats: predominant populations and their functional potential.</title>
        <authorList>
            <person name="Klatt C.G."/>
            <person name="Wood J.M."/>
            <person name="Rusch D.B."/>
            <person name="Bateson M.M."/>
            <person name="Hamamura N."/>
            <person name="Heidelberg J.F."/>
            <person name="Grossman A.R."/>
            <person name="Bhaya D."/>
            <person name="Cohan F.M."/>
            <person name="Kuhl M."/>
            <person name="Bryant D.A."/>
            <person name="Ward D.M."/>
        </authorList>
    </citation>
    <scope>NUCLEOTIDE SEQUENCE [LARGE SCALE GENOMIC DNA]</scope>
    <source>
        <strain evidence="1">OS</strain>
    </source>
</reference>
<gene>
    <name evidence="1" type="ORF">D0433_03385</name>
</gene>
<dbReference type="Pfam" id="PF11736">
    <property type="entry name" value="DUF3299"/>
    <property type="match status" value="1"/>
</dbReference>
<sequence>MNLNTQKMKKIVAILVIGAGLILTNMMVTANTTKKVAFQEALYKLREERKAQAKLETEEYIQTAAAPMQSGGVRITFNDLREYRYSKRDRYPLPEKLKALKGQEVNIAGYMIPMSEALDVTEFMLVQIPFFGCCYSVPPEPNETVMVKMAKGKKTEYVYTPIRVTGKFDIQETKIDGFVVSLYQIEATSVVPAPNDRDVIQHQSGTALPGQN</sequence>
<dbReference type="EMBL" id="PHFL01000014">
    <property type="protein sequence ID" value="RFM24957.1"/>
    <property type="molecule type" value="Genomic_DNA"/>
</dbReference>
<dbReference type="AlphaFoldDB" id="A0A395M2F4"/>
<dbReference type="InterPro" id="IPR021727">
    <property type="entry name" value="DUF3299"/>
</dbReference>
<proteinExistence type="predicted"/>
<protein>
    <submittedName>
        <fullName evidence="1">DUF3299 domain-containing protein</fullName>
    </submittedName>
</protein>
<dbReference type="Gene3D" id="2.40.50.870">
    <property type="entry name" value="Protein of unknown function (DUF3299)"/>
    <property type="match status" value="1"/>
</dbReference>
<evidence type="ECO:0000313" key="2">
    <source>
        <dbReference type="Proteomes" id="UP000266389"/>
    </source>
</evidence>
<accession>A0A395M2F4</accession>
<organism evidence="1 2">
    <name type="scientific">Candidatus Thermochlorobacter aerophilus</name>
    <dbReference type="NCBI Taxonomy" id="1868324"/>
    <lineage>
        <taxon>Bacteria</taxon>
        <taxon>Pseudomonadati</taxon>
        <taxon>Chlorobiota</taxon>
        <taxon>Chlorobiia</taxon>
        <taxon>Chlorobiales</taxon>
        <taxon>Candidatus Thermochlorobacteriaceae</taxon>
        <taxon>Candidatus Thermochlorobacter</taxon>
    </lineage>
</organism>
<name>A0A395M2F4_9BACT</name>
<comment type="caution">
    <text evidence="1">The sequence shown here is derived from an EMBL/GenBank/DDBJ whole genome shotgun (WGS) entry which is preliminary data.</text>
</comment>